<name>X1N3G0_9ZZZZ</name>
<evidence type="ECO:0000313" key="1">
    <source>
        <dbReference type="EMBL" id="GAI38103.1"/>
    </source>
</evidence>
<sequence>SMFREKSLLAGRTLTIKSGDLAGQEITIEDWGQNVHGGESWMASGFQPPAVIQYAARVPIDNLPVDDDVLYGEIKNVGFLVHISELEGEAHHEGIPIRRGSKASQ</sequence>
<protein>
    <submittedName>
        <fullName evidence="1">Uncharacterized protein</fullName>
    </submittedName>
</protein>
<reference evidence="1" key="1">
    <citation type="journal article" date="2014" name="Front. Microbiol.">
        <title>High frequency of phylogenetically diverse reductive dehalogenase-homologous genes in deep subseafloor sedimentary metagenomes.</title>
        <authorList>
            <person name="Kawai M."/>
            <person name="Futagami T."/>
            <person name="Toyoda A."/>
            <person name="Takaki Y."/>
            <person name="Nishi S."/>
            <person name="Hori S."/>
            <person name="Arai W."/>
            <person name="Tsubouchi T."/>
            <person name="Morono Y."/>
            <person name="Uchiyama I."/>
            <person name="Ito T."/>
            <person name="Fujiyama A."/>
            <person name="Inagaki F."/>
            <person name="Takami H."/>
        </authorList>
    </citation>
    <scope>NUCLEOTIDE SEQUENCE</scope>
    <source>
        <strain evidence="1">Expedition CK06-06</strain>
    </source>
</reference>
<proteinExistence type="predicted"/>
<accession>X1N3G0</accession>
<organism evidence="1">
    <name type="scientific">marine sediment metagenome</name>
    <dbReference type="NCBI Taxonomy" id="412755"/>
    <lineage>
        <taxon>unclassified sequences</taxon>
        <taxon>metagenomes</taxon>
        <taxon>ecological metagenomes</taxon>
    </lineage>
</organism>
<dbReference type="EMBL" id="BARV01027509">
    <property type="protein sequence ID" value="GAI38103.1"/>
    <property type="molecule type" value="Genomic_DNA"/>
</dbReference>
<feature type="non-terminal residue" evidence="1">
    <location>
        <position position="1"/>
    </location>
</feature>
<gene>
    <name evidence="1" type="ORF">S06H3_44260</name>
</gene>
<dbReference type="AlphaFoldDB" id="X1N3G0"/>
<comment type="caution">
    <text evidence="1">The sequence shown here is derived from an EMBL/GenBank/DDBJ whole genome shotgun (WGS) entry which is preliminary data.</text>
</comment>